<comment type="caution">
    <text evidence="2">The sequence shown here is derived from an EMBL/GenBank/DDBJ whole genome shotgun (WGS) entry which is preliminary data.</text>
</comment>
<dbReference type="RefSeq" id="XP_069227746.1">
    <property type="nucleotide sequence ID" value="XM_069375434.1"/>
</dbReference>
<dbReference type="Proteomes" id="UP000803884">
    <property type="component" value="Unassembled WGS sequence"/>
</dbReference>
<dbReference type="Gene3D" id="2.30.280.10">
    <property type="entry name" value="SRA-YDG"/>
    <property type="match status" value="1"/>
</dbReference>
<sequence>MLETPRNVTNIALITTSDHLTSQAHWIRNTLDLQIAQSGPEALQANDLLDVDSFLRSLLSFASGVSLATLRSSRIHLAILDICGRATRWPLKVIERAEAVGAVWESRYGPLASIGWDIKADGWNDIMGKRESVVIREADSGRARRLGDLGFKPGDWWIGPLFAFYAGMIDSCTPQGGIVSDSKGAYAVFLTDDDEISASSAEKFVYRARNGDKGRYRLTAATIDSRHPVRILRSHTLRSFWAPRAGIRYEGLYKVASWSIIRDSSTDHMSYDITFKRLPSESSMEDVLQRPWTEEIEDYKEYKRVKKEAKDKREEALRKTKEHGPGVVVTASDGPADEQSVKSSRRPREDSAWDVYEDETAESPKGSVVVHSTRVVDGRLVFRELDYNTGAGD</sequence>
<keyword evidence="3" id="KW-1185">Reference proteome</keyword>
<dbReference type="SUPFAM" id="SSF88697">
    <property type="entry name" value="PUA domain-like"/>
    <property type="match status" value="1"/>
</dbReference>
<proteinExistence type="predicted"/>
<evidence type="ECO:0000313" key="2">
    <source>
        <dbReference type="EMBL" id="KAL1584640.1"/>
    </source>
</evidence>
<protein>
    <recommendedName>
        <fullName evidence="4">YDG domain-containing protein</fullName>
    </recommendedName>
</protein>
<dbReference type="GeneID" id="96008272"/>
<dbReference type="EMBL" id="JAAQHG020000024">
    <property type="protein sequence ID" value="KAL1584640.1"/>
    <property type="molecule type" value="Genomic_DNA"/>
</dbReference>
<evidence type="ECO:0008006" key="4">
    <source>
        <dbReference type="Google" id="ProtNLM"/>
    </source>
</evidence>
<gene>
    <name evidence="2" type="ORF">WHR41_06829</name>
</gene>
<accession>A0AB34KIN5</accession>
<dbReference type="AlphaFoldDB" id="A0AB34KIN5"/>
<organism evidence="2 3">
    <name type="scientific">Cladosporium halotolerans</name>
    <dbReference type="NCBI Taxonomy" id="1052096"/>
    <lineage>
        <taxon>Eukaryota</taxon>
        <taxon>Fungi</taxon>
        <taxon>Dikarya</taxon>
        <taxon>Ascomycota</taxon>
        <taxon>Pezizomycotina</taxon>
        <taxon>Dothideomycetes</taxon>
        <taxon>Dothideomycetidae</taxon>
        <taxon>Cladosporiales</taxon>
        <taxon>Cladosporiaceae</taxon>
        <taxon>Cladosporium</taxon>
    </lineage>
</organism>
<evidence type="ECO:0000313" key="3">
    <source>
        <dbReference type="Proteomes" id="UP000803884"/>
    </source>
</evidence>
<feature type="compositionally biased region" description="Basic and acidic residues" evidence="1">
    <location>
        <begin position="314"/>
        <end position="324"/>
    </location>
</feature>
<reference evidence="2 3" key="1">
    <citation type="journal article" date="2020" name="Microbiol. Resour. Announc.">
        <title>Draft Genome Sequence of a Cladosporium Species Isolated from the Mesophotic Ascidian Didemnum maculosum.</title>
        <authorList>
            <person name="Gioti A."/>
            <person name="Siaperas R."/>
            <person name="Nikolaivits E."/>
            <person name="Le Goff G."/>
            <person name="Ouazzani J."/>
            <person name="Kotoulas G."/>
            <person name="Topakas E."/>
        </authorList>
    </citation>
    <scope>NUCLEOTIDE SEQUENCE [LARGE SCALE GENOMIC DNA]</scope>
    <source>
        <strain evidence="2 3">TM138-S3</strain>
    </source>
</reference>
<name>A0AB34KIN5_9PEZI</name>
<feature type="region of interest" description="Disordered" evidence="1">
    <location>
        <begin position="314"/>
        <end position="367"/>
    </location>
</feature>
<dbReference type="InterPro" id="IPR015947">
    <property type="entry name" value="PUA-like_sf"/>
</dbReference>
<evidence type="ECO:0000256" key="1">
    <source>
        <dbReference type="SAM" id="MobiDB-lite"/>
    </source>
</evidence>
<dbReference type="InterPro" id="IPR036987">
    <property type="entry name" value="SRA-YDG_sf"/>
</dbReference>